<evidence type="ECO:0008006" key="4">
    <source>
        <dbReference type="Google" id="ProtNLM"/>
    </source>
</evidence>
<dbReference type="STRING" id="469381.Dpep_1642"/>
<dbReference type="EMBL" id="ABTR02000001">
    <property type="protein sequence ID" value="EFC91668.1"/>
    <property type="molecule type" value="Genomic_DNA"/>
</dbReference>
<reference evidence="2 3" key="1">
    <citation type="journal article" date="2010" name="Stand. Genomic Sci.">
        <title>Permanent draft genome sequence of Dethiosulfovibrio peptidovorans type strain (SEBR 4207).</title>
        <authorList>
            <person name="Labutti K."/>
            <person name="Mayilraj S."/>
            <person name="Clum A."/>
            <person name="Lucas S."/>
            <person name="Glavina Del Rio T."/>
            <person name="Nolan M."/>
            <person name="Tice H."/>
            <person name="Cheng J.F."/>
            <person name="Pitluck S."/>
            <person name="Liolios K."/>
            <person name="Ivanova N."/>
            <person name="Mavromatis K."/>
            <person name="Mikhailova N."/>
            <person name="Pati A."/>
            <person name="Goodwin L."/>
            <person name="Chen A."/>
            <person name="Palaniappan K."/>
            <person name="Land M."/>
            <person name="Hauser L."/>
            <person name="Chang Y.J."/>
            <person name="Jeffries C.D."/>
            <person name="Rohde M."/>
            <person name="Spring S."/>
            <person name="Goker M."/>
            <person name="Woyke T."/>
            <person name="Bristow J."/>
            <person name="Eisen J.A."/>
            <person name="Markowitz V."/>
            <person name="Hugenholtz P."/>
            <person name="Kyrpides N.C."/>
            <person name="Klenk H.P."/>
            <person name="Lapidus A."/>
        </authorList>
    </citation>
    <scope>NUCLEOTIDE SEQUENCE [LARGE SCALE GENOMIC DNA]</scope>
    <source>
        <strain evidence="2 3">DSM 11002</strain>
    </source>
</reference>
<dbReference type="RefSeq" id="WP_005661198.1">
    <property type="nucleotide sequence ID" value="NZ_ABTR02000001.1"/>
</dbReference>
<accession>D2Z871</accession>
<dbReference type="Proteomes" id="UP000006427">
    <property type="component" value="Unassembled WGS sequence"/>
</dbReference>
<sequence length="261" mass="29076">MKSRLSIAGIVLLTAVLLFSATARADTRSFVGEIEGNAPEVRLFRWLVDRVSPEAALMVLDGPVEKDGKVRHLYFEAVGPSLDGFKVASVKVETVFNDFGPLEFWGEGGPADIDEIVMGYFDAVITDSDVNDFLNGLVVEDDSGRWEGLSVEFSSSGISAKGYYRMEDPVSMRIKVDLQGELALKEGREIWIDRYVFKINNDDQSSVVEKALRDVQPIVDMEDFVFPVHLKTLDLRKGRMRLATRVIPASFDGISLSYKAR</sequence>
<organism evidence="2 3">
    <name type="scientific">Dethiosulfovibrio peptidovorans DSM 11002</name>
    <dbReference type="NCBI Taxonomy" id="469381"/>
    <lineage>
        <taxon>Bacteria</taxon>
        <taxon>Thermotogati</taxon>
        <taxon>Synergistota</taxon>
        <taxon>Synergistia</taxon>
        <taxon>Synergistales</taxon>
        <taxon>Dethiosulfovibrionaceae</taxon>
        <taxon>Dethiosulfovibrio</taxon>
    </lineage>
</organism>
<evidence type="ECO:0000256" key="1">
    <source>
        <dbReference type="SAM" id="SignalP"/>
    </source>
</evidence>
<feature type="chain" id="PRO_5003039380" description="DUF3108 domain-containing protein" evidence="1">
    <location>
        <begin position="26"/>
        <end position="261"/>
    </location>
</feature>
<name>D2Z871_9BACT</name>
<dbReference type="eggNOG" id="ENOG5032WDR">
    <property type="taxonomic scope" value="Bacteria"/>
</dbReference>
<gene>
    <name evidence="2" type="ORF">Dpep_1642</name>
</gene>
<dbReference type="PaxDb" id="469381-Dpep_1642"/>
<keyword evidence="3" id="KW-1185">Reference proteome</keyword>
<feature type="signal peptide" evidence="1">
    <location>
        <begin position="1"/>
        <end position="25"/>
    </location>
</feature>
<proteinExistence type="predicted"/>
<dbReference type="OrthoDB" id="4403at2"/>
<protein>
    <recommendedName>
        <fullName evidence="4">DUF3108 domain-containing protein</fullName>
    </recommendedName>
</protein>
<keyword evidence="1" id="KW-0732">Signal</keyword>
<comment type="caution">
    <text evidence="2">The sequence shown here is derived from an EMBL/GenBank/DDBJ whole genome shotgun (WGS) entry which is preliminary data.</text>
</comment>
<evidence type="ECO:0000313" key="2">
    <source>
        <dbReference type="EMBL" id="EFC91668.1"/>
    </source>
</evidence>
<evidence type="ECO:0000313" key="3">
    <source>
        <dbReference type="Proteomes" id="UP000006427"/>
    </source>
</evidence>
<dbReference type="AlphaFoldDB" id="D2Z871"/>